<dbReference type="EMBL" id="SRLO01000055">
    <property type="protein sequence ID" value="TNN80415.1"/>
    <property type="molecule type" value="Genomic_DNA"/>
</dbReference>
<protein>
    <submittedName>
        <fullName evidence="2">Uncharacterized protein</fullName>
    </submittedName>
</protein>
<proteinExistence type="predicted"/>
<organism evidence="2 3">
    <name type="scientific">Liparis tanakae</name>
    <name type="common">Tanaka's snailfish</name>
    <dbReference type="NCBI Taxonomy" id="230148"/>
    <lineage>
        <taxon>Eukaryota</taxon>
        <taxon>Metazoa</taxon>
        <taxon>Chordata</taxon>
        <taxon>Craniata</taxon>
        <taxon>Vertebrata</taxon>
        <taxon>Euteleostomi</taxon>
        <taxon>Actinopterygii</taxon>
        <taxon>Neopterygii</taxon>
        <taxon>Teleostei</taxon>
        <taxon>Neoteleostei</taxon>
        <taxon>Acanthomorphata</taxon>
        <taxon>Eupercaria</taxon>
        <taxon>Perciformes</taxon>
        <taxon>Cottioidei</taxon>
        <taxon>Cottales</taxon>
        <taxon>Liparidae</taxon>
        <taxon>Liparis</taxon>
    </lineage>
</organism>
<feature type="compositionally biased region" description="Basic and acidic residues" evidence="1">
    <location>
        <begin position="1"/>
        <end position="23"/>
    </location>
</feature>
<comment type="caution">
    <text evidence="2">The sequence shown here is derived from an EMBL/GenBank/DDBJ whole genome shotgun (WGS) entry which is preliminary data.</text>
</comment>
<accession>A0A4Z2IR61</accession>
<name>A0A4Z2IR61_9TELE</name>
<reference evidence="2 3" key="1">
    <citation type="submission" date="2019-03" db="EMBL/GenBank/DDBJ databases">
        <title>First draft genome of Liparis tanakae, snailfish: a comprehensive survey of snailfish specific genes.</title>
        <authorList>
            <person name="Kim W."/>
            <person name="Song I."/>
            <person name="Jeong J.-H."/>
            <person name="Kim D."/>
            <person name="Kim S."/>
            <person name="Ryu S."/>
            <person name="Song J.Y."/>
            <person name="Lee S.K."/>
        </authorList>
    </citation>
    <scope>NUCLEOTIDE SEQUENCE [LARGE SCALE GENOMIC DNA]</scope>
    <source>
        <tissue evidence="2">Muscle</tissue>
    </source>
</reference>
<feature type="region of interest" description="Disordered" evidence="1">
    <location>
        <begin position="1"/>
        <end position="150"/>
    </location>
</feature>
<feature type="compositionally biased region" description="Polar residues" evidence="1">
    <location>
        <begin position="102"/>
        <end position="112"/>
    </location>
</feature>
<sequence>MDLKLEHPDCTHRLSPERGEERVGTLLKPDYSSSSVAWDHRHQRAETTGGHRAMWEQNEGSTKREGTEDARRDEKNHSPLQVEVSPGRVTPQAARPRRDLSASVSGIQPSSHVRSRALHPCVRGLGTALSPPRSPLPVSVRPPSSPPLRS</sequence>
<feature type="compositionally biased region" description="Basic and acidic residues" evidence="1">
    <location>
        <begin position="61"/>
        <end position="77"/>
    </location>
</feature>
<evidence type="ECO:0000313" key="2">
    <source>
        <dbReference type="EMBL" id="TNN80415.1"/>
    </source>
</evidence>
<keyword evidence="3" id="KW-1185">Reference proteome</keyword>
<dbReference type="Proteomes" id="UP000314294">
    <property type="component" value="Unassembled WGS sequence"/>
</dbReference>
<evidence type="ECO:0000256" key="1">
    <source>
        <dbReference type="SAM" id="MobiDB-lite"/>
    </source>
</evidence>
<evidence type="ECO:0000313" key="3">
    <source>
        <dbReference type="Proteomes" id="UP000314294"/>
    </source>
</evidence>
<dbReference type="AlphaFoldDB" id="A0A4Z2IR61"/>
<gene>
    <name evidence="2" type="ORF">EYF80_009439</name>
</gene>